<evidence type="ECO:0000313" key="2">
    <source>
        <dbReference type="Proteomes" id="UP000807306"/>
    </source>
</evidence>
<feature type="non-terminal residue" evidence="1">
    <location>
        <position position="89"/>
    </location>
</feature>
<dbReference type="Proteomes" id="UP000807306">
    <property type="component" value="Unassembled WGS sequence"/>
</dbReference>
<sequence>IPVRFLIASRPEARIKNTFHLDPLFEGVSIRSMDLDQDQNARQSVERFLLDEFAKIRKAHPYLDHSWPSDDIIQTLVDKSSPQFIQVRT</sequence>
<organism evidence="1 2">
    <name type="scientific">Crepidotus variabilis</name>
    <dbReference type="NCBI Taxonomy" id="179855"/>
    <lineage>
        <taxon>Eukaryota</taxon>
        <taxon>Fungi</taxon>
        <taxon>Dikarya</taxon>
        <taxon>Basidiomycota</taxon>
        <taxon>Agaricomycotina</taxon>
        <taxon>Agaricomycetes</taxon>
        <taxon>Agaricomycetidae</taxon>
        <taxon>Agaricales</taxon>
        <taxon>Agaricineae</taxon>
        <taxon>Crepidotaceae</taxon>
        <taxon>Crepidotus</taxon>
    </lineage>
</organism>
<dbReference type="EMBL" id="MU157868">
    <property type="protein sequence ID" value="KAF9526758.1"/>
    <property type="molecule type" value="Genomic_DNA"/>
</dbReference>
<gene>
    <name evidence="1" type="ORF">CPB83DRAFT_738094</name>
</gene>
<protein>
    <submittedName>
        <fullName evidence="1">Uncharacterized protein</fullName>
    </submittedName>
</protein>
<name>A0A9P6JNF4_9AGAR</name>
<accession>A0A9P6JNF4</accession>
<comment type="caution">
    <text evidence="1">The sequence shown here is derived from an EMBL/GenBank/DDBJ whole genome shotgun (WGS) entry which is preliminary data.</text>
</comment>
<reference evidence="1" key="1">
    <citation type="submission" date="2020-11" db="EMBL/GenBank/DDBJ databases">
        <authorList>
            <consortium name="DOE Joint Genome Institute"/>
            <person name="Ahrendt S."/>
            <person name="Riley R."/>
            <person name="Andreopoulos W."/>
            <person name="Labutti K."/>
            <person name="Pangilinan J."/>
            <person name="Ruiz-Duenas F.J."/>
            <person name="Barrasa J.M."/>
            <person name="Sanchez-Garcia M."/>
            <person name="Camarero S."/>
            <person name="Miyauchi S."/>
            <person name="Serrano A."/>
            <person name="Linde D."/>
            <person name="Babiker R."/>
            <person name="Drula E."/>
            <person name="Ayuso-Fernandez I."/>
            <person name="Pacheco R."/>
            <person name="Padilla G."/>
            <person name="Ferreira P."/>
            <person name="Barriuso J."/>
            <person name="Kellner H."/>
            <person name="Castanera R."/>
            <person name="Alfaro M."/>
            <person name="Ramirez L."/>
            <person name="Pisabarro A.G."/>
            <person name="Kuo A."/>
            <person name="Tritt A."/>
            <person name="Lipzen A."/>
            <person name="He G."/>
            <person name="Yan M."/>
            <person name="Ng V."/>
            <person name="Cullen D."/>
            <person name="Martin F."/>
            <person name="Rosso M.-N."/>
            <person name="Henrissat B."/>
            <person name="Hibbett D."/>
            <person name="Martinez A.T."/>
            <person name="Grigoriev I.V."/>
        </authorList>
    </citation>
    <scope>NUCLEOTIDE SEQUENCE</scope>
    <source>
        <strain evidence="1">CBS 506.95</strain>
    </source>
</reference>
<proteinExistence type="predicted"/>
<feature type="non-terminal residue" evidence="1">
    <location>
        <position position="1"/>
    </location>
</feature>
<dbReference type="AlphaFoldDB" id="A0A9P6JNF4"/>
<evidence type="ECO:0000313" key="1">
    <source>
        <dbReference type="EMBL" id="KAF9526758.1"/>
    </source>
</evidence>
<keyword evidence="2" id="KW-1185">Reference proteome</keyword>
<dbReference type="OrthoDB" id="2970937at2759"/>